<organism evidence="1">
    <name type="scientific">Arion vulgaris</name>
    <dbReference type="NCBI Taxonomy" id="1028688"/>
    <lineage>
        <taxon>Eukaryota</taxon>
        <taxon>Metazoa</taxon>
        <taxon>Spiralia</taxon>
        <taxon>Lophotrochozoa</taxon>
        <taxon>Mollusca</taxon>
        <taxon>Gastropoda</taxon>
        <taxon>Heterobranchia</taxon>
        <taxon>Euthyneura</taxon>
        <taxon>Panpulmonata</taxon>
        <taxon>Eupulmonata</taxon>
        <taxon>Stylommatophora</taxon>
        <taxon>Helicina</taxon>
        <taxon>Arionoidea</taxon>
        <taxon>Arionidae</taxon>
        <taxon>Arion</taxon>
    </lineage>
</organism>
<gene>
    <name evidence="1" type="primary">ORF152582</name>
</gene>
<proteinExistence type="predicted"/>
<feature type="non-terminal residue" evidence="1">
    <location>
        <position position="1"/>
    </location>
</feature>
<name>A0A0B7B014_9EUPU</name>
<reference evidence="1" key="1">
    <citation type="submission" date="2014-12" db="EMBL/GenBank/DDBJ databases">
        <title>Insight into the proteome of Arion vulgaris.</title>
        <authorList>
            <person name="Aradska J."/>
            <person name="Bulat T."/>
            <person name="Smidak R."/>
            <person name="Sarate P."/>
            <person name="Gangsoo J."/>
            <person name="Sialana F."/>
            <person name="Bilban M."/>
            <person name="Lubec G."/>
        </authorList>
    </citation>
    <scope>NUCLEOTIDE SEQUENCE</scope>
    <source>
        <tissue evidence="1">Skin</tissue>
    </source>
</reference>
<sequence length="59" mass="6790">ERRYTNQPLIGTVSIQTYVSLGAKCDEEAVKISALQLYKHSIHEHTSIERYEITHTTKT</sequence>
<dbReference type="EMBL" id="HACG01039347">
    <property type="protein sequence ID" value="CEK86212.1"/>
    <property type="molecule type" value="Transcribed_RNA"/>
</dbReference>
<evidence type="ECO:0000313" key="1">
    <source>
        <dbReference type="EMBL" id="CEK86212.1"/>
    </source>
</evidence>
<accession>A0A0B7B014</accession>
<protein>
    <submittedName>
        <fullName evidence="1">Uncharacterized protein</fullName>
    </submittedName>
</protein>
<dbReference type="AlphaFoldDB" id="A0A0B7B014"/>